<name>E3I0G2_RHOVT</name>
<keyword evidence="8 9" id="KW-0472">Membrane</keyword>
<dbReference type="HOGENOM" id="CLU_086034_5_0_5"/>
<feature type="region of interest" description="Disordered" evidence="10">
    <location>
        <begin position="49"/>
        <end position="97"/>
    </location>
</feature>
<dbReference type="Gene3D" id="1.20.5.3310">
    <property type="match status" value="1"/>
</dbReference>
<keyword evidence="2 9" id="KW-0813">Transport</keyword>
<keyword evidence="7 9" id="KW-0811">Translocation</keyword>
<evidence type="ECO:0000256" key="9">
    <source>
        <dbReference type="HAMAP-Rule" id="MF_00236"/>
    </source>
</evidence>
<comment type="subcellular location">
    <subcellularLocation>
        <location evidence="9">Cell inner membrane</location>
        <topology evidence="9">Single-pass membrane protein</topology>
    </subcellularLocation>
    <subcellularLocation>
        <location evidence="1">Cell membrane</location>
        <topology evidence="1">Single-pass membrane protein</topology>
    </subcellularLocation>
</comment>
<evidence type="ECO:0000256" key="3">
    <source>
        <dbReference type="ARBA" id="ARBA00022475"/>
    </source>
</evidence>
<comment type="similarity">
    <text evidence="9">Belongs to the TatA/E family.</text>
</comment>
<dbReference type="KEGG" id="rva:Rvan_3077"/>
<keyword evidence="6 9" id="KW-1133">Transmembrane helix</keyword>
<proteinExistence type="inferred from homology"/>
<protein>
    <recommendedName>
        <fullName evidence="9">Sec-independent protein translocase protein TatA</fullName>
    </recommendedName>
</protein>
<keyword evidence="5 9" id="KW-0653">Protein transport</keyword>
<dbReference type="PANTHER" id="PTHR42982:SF1">
    <property type="entry name" value="SEC-INDEPENDENT PROTEIN TRANSLOCASE PROTEIN TATA"/>
    <property type="match status" value="1"/>
</dbReference>
<reference evidence="12" key="1">
    <citation type="journal article" date="2011" name="J. Bacteriol.">
        <title>Genome sequences of eight morphologically diverse alphaproteobacteria.</title>
        <authorList>
            <consortium name="US DOE Joint Genome Institute"/>
            <person name="Brown P.J."/>
            <person name="Kysela D.T."/>
            <person name="Buechlein A."/>
            <person name="Hemmerich C."/>
            <person name="Brun Y.V."/>
        </authorList>
    </citation>
    <scope>NUCLEOTIDE SEQUENCE [LARGE SCALE GENOMIC DNA]</scope>
    <source>
        <strain evidence="12">ATCC 17100 / ATH 3.1.1 / DSM 162 / LMG 4299</strain>
    </source>
</reference>
<comment type="subunit">
    <text evidence="9">The Tat system comprises two distinct complexes: a TatABC complex, containing multiple copies of TatA, TatB and TatC subunits, and a separate TatA complex, containing only TatA subunits. Substrates initially bind to the TatABC complex, which probably triggers association of the separate TatA complex to form the active translocon.</text>
</comment>
<dbReference type="InterPro" id="IPR003369">
    <property type="entry name" value="TatA/B/E"/>
</dbReference>
<feature type="transmembrane region" description="Helical" evidence="9">
    <location>
        <begin position="6"/>
        <end position="27"/>
    </location>
</feature>
<evidence type="ECO:0000256" key="10">
    <source>
        <dbReference type="SAM" id="MobiDB-lite"/>
    </source>
</evidence>
<dbReference type="HAMAP" id="MF_00236">
    <property type="entry name" value="TatA_E"/>
    <property type="match status" value="1"/>
</dbReference>
<evidence type="ECO:0000256" key="7">
    <source>
        <dbReference type="ARBA" id="ARBA00023010"/>
    </source>
</evidence>
<keyword evidence="12" id="KW-1185">Reference proteome</keyword>
<evidence type="ECO:0000313" key="12">
    <source>
        <dbReference type="Proteomes" id="UP000001399"/>
    </source>
</evidence>
<sequence length="97" mass="10179">MPQDLMFGATWSLPQLLIVLLLVVLLFGRGKISELMGDVAKGIKSFKKGMSEEEEATPPPAATQSTAAPAAPAAPKPIEHEAPRAEVKSPVGSETKA</sequence>
<evidence type="ECO:0000256" key="4">
    <source>
        <dbReference type="ARBA" id="ARBA00022692"/>
    </source>
</evidence>
<dbReference type="InterPro" id="IPR006312">
    <property type="entry name" value="TatA/E"/>
</dbReference>
<dbReference type="PANTHER" id="PTHR42982">
    <property type="entry name" value="SEC-INDEPENDENT PROTEIN TRANSLOCASE PROTEIN TATA"/>
    <property type="match status" value="1"/>
</dbReference>
<organism evidence="11 12">
    <name type="scientific">Rhodomicrobium vannielii (strain ATCC 17100 / DSM 162 / LMG 4299 / NCIMB 10020 / ATH 3.1.1)</name>
    <dbReference type="NCBI Taxonomy" id="648757"/>
    <lineage>
        <taxon>Bacteria</taxon>
        <taxon>Pseudomonadati</taxon>
        <taxon>Pseudomonadota</taxon>
        <taxon>Alphaproteobacteria</taxon>
        <taxon>Hyphomicrobiales</taxon>
        <taxon>Hyphomicrobiaceae</taxon>
        <taxon>Rhodomicrobium</taxon>
    </lineage>
</organism>
<dbReference type="NCBIfam" id="TIGR01411">
    <property type="entry name" value="tatAE"/>
    <property type="match status" value="1"/>
</dbReference>
<dbReference type="GO" id="GO:0008320">
    <property type="term" value="F:protein transmembrane transporter activity"/>
    <property type="evidence" value="ECO:0007669"/>
    <property type="project" value="UniProtKB-UniRule"/>
</dbReference>
<accession>E3I0G2</accession>
<evidence type="ECO:0000256" key="6">
    <source>
        <dbReference type="ARBA" id="ARBA00022989"/>
    </source>
</evidence>
<dbReference type="GO" id="GO:0033281">
    <property type="term" value="C:TAT protein transport complex"/>
    <property type="evidence" value="ECO:0007669"/>
    <property type="project" value="UniProtKB-UniRule"/>
</dbReference>
<dbReference type="Pfam" id="PF02416">
    <property type="entry name" value="TatA_B_E"/>
    <property type="match status" value="1"/>
</dbReference>
<keyword evidence="3 9" id="KW-1003">Cell membrane</keyword>
<gene>
    <name evidence="9" type="primary">tatA</name>
    <name evidence="11" type="ordered locus">Rvan_3077</name>
</gene>
<keyword evidence="9" id="KW-0997">Cell inner membrane</keyword>
<comment type="function">
    <text evidence="9">Part of the twin-arginine translocation (Tat) system that transports large folded proteins containing a characteristic twin-arginine motif in their signal peptide across membranes. TatA could form the protein-conducting channel of the Tat system.</text>
</comment>
<dbReference type="EMBL" id="CP002292">
    <property type="protein sequence ID" value="ADP72280.1"/>
    <property type="molecule type" value="Genomic_DNA"/>
</dbReference>
<dbReference type="eggNOG" id="COG1826">
    <property type="taxonomic scope" value="Bacteria"/>
</dbReference>
<evidence type="ECO:0000313" key="11">
    <source>
        <dbReference type="EMBL" id="ADP72280.1"/>
    </source>
</evidence>
<dbReference type="STRING" id="648757.Rvan_3077"/>
<keyword evidence="4 9" id="KW-0812">Transmembrane</keyword>
<dbReference type="NCBIfam" id="NF001940">
    <property type="entry name" value="PRK00720.1"/>
    <property type="match status" value="1"/>
</dbReference>
<dbReference type="Proteomes" id="UP000001399">
    <property type="component" value="Chromosome"/>
</dbReference>
<evidence type="ECO:0000256" key="5">
    <source>
        <dbReference type="ARBA" id="ARBA00022927"/>
    </source>
</evidence>
<dbReference type="AlphaFoldDB" id="E3I0G2"/>
<feature type="compositionally biased region" description="Basic and acidic residues" evidence="10">
    <location>
        <begin position="77"/>
        <end position="87"/>
    </location>
</feature>
<evidence type="ECO:0000256" key="2">
    <source>
        <dbReference type="ARBA" id="ARBA00022448"/>
    </source>
</evidence>
<evidence type="ECO:0000256" key="1">
    <source>
        <dbReference type="ARBA" id="ARBA00004162"/>
    </source>
</evidence>
<feature type="compositionally biased region" description="Low complexity" evidence="10">
    <location>
        <begin position="62"/>
        <end position="73"/>
    </location>
</feature>
<evidence type="ECO:0000256" key="8">
    <source>
        <dbReference type="ARBA" id="ARBA00023136"/>
    </source>
</evidence>
<dbReference type="GO" id="GO:0043953">
    <property type="term" value="P:protein transport by the Tat complex"/>
    <property type="evidence" value="ECO:0007669"/>
    <property type="project" value="UniProtKB-UniRule"/>
</dbReference>